<evidence type="ECO:0000313" key="2">
    <source>
        <dbReference type="Proteomes" id="UP000765509"/>
    </source>
</evidence>
<evidence type="ECO:0000313" key="1">
    <source>
        <dbReference type="EMBL" id="MBW0461534.1"/>
    </source>
</evidence>
<sequence>MYPLGILDTNIVLPHPEGSVRMKADIVVMDNCKSQHIILGNDYLNIYGIDINNHKDRYFTIGENKRQKFEFSNIPKQILLVSSNGDTYKKEFVTNQLVEAQLNPSFSPRMRQELINVLYTYKNAFASDNEPLGTIEGH</sequence>
<protein>
    <submittedName>
        <fullName evidence="1">Uncharacterized protein</fullName>
    </submittedName>
</protein>
<accession>A0A9Q3BA55</accession>
<gene>
    <name evidence="1" type="ORF">O181_001249</name>
</gene>
<proteinExistence type="predicted"/>
<dbReference type="AlphaFoldDB" id="A0A9Q3BA55"/>
<organism evidence="1 2">
    <name type="scientific">Austropuccinia psidii MF-1</name>
    <dbReference type="NCBI Taxonomy" id="1389203"/>
    <lineage>
        <taxon>Eukaryota</taxon>
        <taxon>Fungi</taxon>
        <taxon>Dikarya</taxon>
        <taxon>Basidiomycota</taxon>
        <taxon>Pucciniomycotina</taxon>
        <taxon>Pucciniomycetes</taxon>
        <taxon>Pucciniales</taxon>
        <taxon>Sphaerophragmiaceae</taxon>
        <taxon>Austropuccinia</taxon>
    </lineage>
</organism>
<reference evidence="1" key="1">
    <citation type="submission" date="2021-03" db="EMBL/GenBank/DDBJ databases">
        <title>Draft genome sequence of rust myrtle Austropuccinia psidii MF-1, a brazilian biotype.</title>
        <authorList>
            <person name="Quecine M.C."/>
            <person name="Pachon D.M.R."/>
            <person name="Bonatelli M.L."/>
            <person name="Correr F.H."/>
            <person name="Franceschini L.M."/>
            <person name="Leite T.F."/>
            <person name="Margarido G.R.A."/>
            <person name="Almeida C.A."/>
            <person name="Ferrarezi J.A."/>
            <person name="Labate C.A."/>
        </authorList>
    </citation>
    <scope>NUCLEOTIDE SEQUENCE</scope>
    <source>
        <strain evidence="1">MF-1</strain>
    </source>
</reference>
<dbReference type="EMBL" id="AVOT02000175">
    <property type="protein sequence ID" value="MBW0461534.1"/>
    <property type="molecule type" value="Genomic_DNA"/>
</dbReference>
<comment type="caution">
    <text evidence="1">The sequence shown here is derived from an EMBL/GenBank/DDBJ whole genome shotgun (WGS) entry which is preliminary data.</text>
</comment>
<keyword evidence="2" id="KW-1185">Reference proteome</keyword>
<dbReference type="Proteomes" id="UP000765509">
    <property type="component" value="Unassembled WGS sequence"/>
</dbReference>
<name>A0A9Q3BA55_9BASI</name>